<dbReference type="Ensembl" id="ENSSCAT00000006024.1">
    <property type="protein sequence ID" value="ENSSCAP00000005238.1"/>
    <property type="gene ID" value="ENSSCAG00000004214.1"/>
</dbReference>
<sequence length="267" mass="28290">MCCSTPCCSVPSVFSTRGCWPWCETISERRRTPREKARRQKHHQAWRSSAAWAPTPTSRPGTARRGSAAAQPRDAQGTARSRGGRATSRGARRSTSTTVSRAGAASSWPSRRPLVCKSPAEGTRPRGVGCCARPPRESGVRGARAARQLLGPPRASPVPRGRCERGYTGARCERVDLFYLRGDHGQIVIISLIVLIVALIILVVGICLCSQYVGDGAGRGGMGRGSSSCPAPLAPGRWSWGCPRLVGHGPAGVGRCLGHSFGAGKQV</sequence>
<dbReference type="PANTHER" id="PTHR10740">
    <property type="entry name" value="TRANSFORMING GROWTH FACTOR ALPHA"/>
    <property type="match status" value="1"/>
</dbReference>
<keyword evidence="4" id="KW-0472">Membrane</keyword>
<keyword evidence="1" id="KW-0245">EGF-like domain</keyword>
<dbReference type="GO" id="GO:0005615">
    <property type="term" value="C:extracellular space"/>
    <property type="evidence" value="ECO:0007669"/>
    <property type="project" value="TreeGrafter"/>
</dbReference>
<reference evidence="5" key="1">
    <citation type="submission" date="2025-08" db="UniProtKB">
        <authorList>
            <consortium name="Ensembl"/>
        </authorList>
    </citation>
    <scope>IDENTIFICATION</scope>
</reference>
<keyword evidence="4" id="KW-0812">Transmembrane</keyword>
<dbReference type="GO" id="GO:0005154">
    <property type="term" value="F:epidermal growth factor receptor binding"/>
    <property type="evidence" value="ECO:0007669"/>
    <property type="project" value="TreeGrafter"/>
</dbReference>
<evidence type="ECO:0000313" key="6">
    <source>
        <dbReference type="Proteomes" id="UP000694409"/>
    </source>
</evidence>
<feature type="transmembrane region" description="Helical" evidence="4">
    <location>
        <begin position="187"/>
        <end position="214"/>
    </location>
</feature>
<evidence type="ECO:0000256" key="3">
    <source>
        <dbReference type="SAM" id="MobiDB-lite"/>
    </source>
</evidence>
<keyword evidence="4" id="KW-1133">Transmembrane helix</keyword>
<keyword evidence="6" id="KW-1185">Reference proteome</keyword>
<evidence type="ECO:0000256" key="2">
    <source>
        <dbReference type="ARBA" id="ARBA00023157"/>
    </source>
</evidence>
<dbReference type="PANTHER" id="PTHR10740:SF3">
    <property type="entry name" value="PROBETACELLULIN"/>
    <property type="match status" value="1"/>
</dbReference>
<dbReference type="GO" id="GO:0007173">
    <property type="term" value="P:epidermal growth factor receptor signaling pathway"/>
    <property type="evidence" value="ECO:0007669"/>
    <property type="project" value="TreeGrafter"/>
</dbReference>
<dbReference type="GO" id="GO:0045840">
    <property type="term" value="P:positive regulation of mitotic nuclear division"/>
    <property type="evidence" value="ECO:0007669"/>
    <property type="project" value="TreeGrafter"/>
</dbReference>
<feature type="compositionally biased region" description="Low complexity" evidence="3">
    <location>
        <begin position="75"/>
        <end position="107"/>
    </location>
</feature>
<keyword evidence="2" id="KW-1015">Disulfide bond</keyword>
<dbReference type="AlphaFoldDB" id="A0A8C9ML27"/>
<feature type="compositionally biased region" description="Basic residues" evidence="3">
    <location>
        <begin position="31"/>
        <end position="45"/>
    </location>
</feature>
<protein>
    <submittedName>
        <fullName evidence="5">Uncharacterized protein</fullName>
    </submittedName>
</protein>
<reference evidence="5" key="2">
    <citation type="submission" date="2025-09" db="UniProtKB">
        <authorList>
            <consortium name="Ensembl"/>
        </authorList>
    </citation>
    <scope>IDENTIFICATION</scope>
</reference>
<evidence type="ECO:0000256" key="4">
    <source>
        <dbReference type="SAM" id="Phobius"/>
    </source>
</evidence>
<feature type="region of interest" description="Disordered" evidence="3">
    <location>
        <begin position="30"/>
        <end position="137"/>
    </location>
</feature>
<evidence type="ECO:0000313" key="5">
    <source>
        <dbReference type="Ensembl" id="ENSSCAP00000005238.1"/>
    </source>
</evidence>
<dbReference type="GO" id="GO:0008083">
    <property type="term" value="F:growth factor activity"/>
    <property type="evidence" value="ECO:0007669"/>
    <property type="project" value="TreeGrafter"/>
</dbReference>
<dbReference type="GO" id="GO:0008284">
    <property type="term" value="P:positive regulation of cell population proliferation"/>
    <property type="evidence" value="ECO:0007669"/>
    <property type="project" value="TreeGrafter"/>
</dbReference>
<accession>A0A8C9ML27</accession>
<organism evidence="5 6">
    <name type="scientific">Serinus canaria</name>
    <name type="common">Island canary</name>
    <name type="synonym">Fringilla canaria</name>
    <dbReference type="NCBI Taxonomy" id="9135"/>
    <lineage>
        <taxon>Eukaryota</taxon>
        <taxon>Metazoa</taxon>
        <taxon>Chordata</taxon>
        <taxon>Craniata</taxon>
        <taxon>Vertebrata</taxon>
        <taxon>Euteleostomi</taxon>
        <taxon>Archelosauria</taxon>
        <taxon>Archosauria</taxon>
        <taxon>Dinosauria</taxon>
        <taxon>Saurischia</taxon>
        <taxon>Theropoda</taxon>
        <taxon>Coelurosauria</taxon>
        <taxon>Aves</taxon>
        <taxon>Neognathae</taxon>
        <taxon>Neoaves</taxon>
        <taxon>Telluraves</taxon>
        <taxon>Australaves</taxon>
        <taxon>Passeriformes</taxon>
        <taxon>Passeroidea</taxon>
        <taxon>Fringillidae</taxon>
        <taxon>Carduelinae</taxon>
        <taxon>Serinus</taxon>
    </lineage>
</organism>
<proteinExistence type="predicted"/>
<name>A0A8C9ML27_SERCA</name>
<evidence type="ECO:0000256" key="1">
    <source>
        <dbReference type="ARBA" id="ARBA00022536"/>
    </source>
</evidence>
<dbReference type="Proteomes" id="UP000694409">
    <property type="component" value="Unassembled WGS sequence"/>
</dbReference>